<feature type="region of interest" description="Disordered" evidence="1">
    <location>
        <begin position="1"/>
        <end position="21"/>
    </location>
</feature>
<name>A0A433D134_9FUNG</name>
<gene>
    <name evidence="2" type="ORF">BC936DRAFT_149308</name>
</gene>
<reference evidence="2 3" key="1">
    <citation type="journal article" date="2018" name="New Phytol.">
        <title>Phylogenomics of Endogonaceae and evolution of mycorrhizas within Mucoromycota.</title>
        <authorList>
            <person name="Chang Y."/>
            <person name="Desiro A."/>
            <person name="Na H."/>
            <person name="Sandor L."/>
            <person name="Lipzen A."/>
            <person name="Clum A."/>
            <person name="Barry K."/>
            <person name="Grigoriev I.V."/>
            <person name="Martin F.M."/>
            <person name="Stajich J.E."/>
            <person name="Smith M.E."/>
            <person name="Bonito G."/>
            <person name="Spatafora J.W."/>
        </authorList>
    </citation>
    <scope>NUCLEOTIDE SEQUENCE [LARGE SCALE GENOMIC DNA]</scope>
    <source>
        <strain evidence="2 3">GMNB39</strain>
    </source>
</reference>
<keyword evidence="3" id="KW-1185">Reference proteome</keyword>
<protein>
    <submittedName>
        <fullName evidence="2">Uncharacterized protein</fullName>
    </submittedName>
</protein>
<dbReference type="Proteomes" id="UP000268093">
    <property type="component" value="Unassembled WGS sequence"/>
</dbReference>
<evidence type="ECO:0000313" key="3">
    <source>
        <dbReference type="Proteomes" id="UP000268093"/>
    </source>
</evidence>
<dbReference type="EMBL" id="RBNI01008751">
    <property type="protein sequence ID" value="RUP44544.1"/>
    <property type="molecule type" value="Genomic_DNA"/>
</dbReference>
<organism evidence="2 3">
    <name type="scientific">Jimgerdemannia flammicorona</name>
    <dbReference type="NCBI Taxonomy" id="994334"/>
    <lineage>
        <taxon>Eukaryota</taxon>
        <taxon>Fungi</taxon>
        <taxon>Fungi incertae sedis</taxon>
        <taxon>Mucoromycota</taxon>
        <taxon>Mucoromycotina</taxon>
        <taxon>Endogonomycetes</taxon>
        <taxon>Endogonales</taxon>
        <taxon>Endogonaceae</taxon>
        <taxon>Jimgerdemannia</taxon>
    </lineage>
</organism>
<sequence>MTPFAHKSYTRSPFSLSSSSTRRLSTNFKLPVNPPFLHDAWLLSLIHHPNHSKTIIFSNTLDLGCLGSKLRDFRSCINTVRLNSYGGFKIPNEQPNVNVPYPTCTIFCKD</sequence>
<comment type="caution">
    <text evidence="2">The sequence shown here is derived from an EMBL/GenBank/DDBJ whole genome shotgun (WGS) entry which is preliminary data.</text>
</comment>
<feature type="compositionally biased region" description="Low complexity" evidence="1">
    <location>
        <begin position="10"/>
        <end position="21"/>
    </location>
</feature>
<evidence type="ECO:0000313" key="2">
    <source>
        <dbReference type="EMBL" id="RUP44544.1"/>
    </source>
</evidence>
<evidence type="ECO:0000256" key="1">
    <source>
        <dbReference type="SAM" id="MobiDB-lite"/>
    </source>
</evidence>
<proteinExistence type="predicted"/>
<dbReference type="AlphaFoldDB" id="A0A433D134"/>
<accession>A0A433D134</accession>